<dbReference type="EMBL" id="BIFS01000001">
    <property type="protein sequence ID" value="GCE18698.1"/>
    <property type="molecule type" value="Genomic_DNA"/>
</dbReference>
<dbReference type="InterPro" id="IPR011009">
    <property type="entry name" value="Kinase-like_dom_sf"/>
</dbReference>
<evidence type="ECO:0008006" key="3">
    <source>
        <dbReference type="Google" id="ProtNLM"/>
    </source>
</evidence>
<protein>
    <recommendedName>
        <fullName evidence="3">Aminoglycoside phosphotransferase domain-containing protein</fullName>
    </recommendedName>
</protein>
<keyword evidence="2" id="KW-1185">Reference proteome</keyword>
<evidence type="ECO:0000313" key="1">
    <source>
        <dbReference type="EMBL" id="GCE18698.1"/>
    </source>
</evidence>
<sequence>MARQMGKLHATTMGKELQFERLCGDLSLARVSSRFQEAERWLKDCHKVEDWCRELSYRPPAGFEQACKRIAETFAHPGAFLALTHGDPVPTNNQLCGSTIYLLDFEYGGYRHALYDLTGWNILCPLPKACVALMSNHLRTALLPACPAAEDDEIYQAEWAMLCTYRAIAMLSWMSLRLIKHNRPWADNWSRREAMVVALSRWEEATRGVKGLEVMTEVAAQLLRRCQTLWPDIEAESNPAWPVFLQTSFPQS</sequence>
<proteinExistence type="predicted"/>
<organism evidence="1 2">
    <name type="scientific">Dictyobacter kobayashii</name>
    <dbReference type="NCBI Taxonomy" id="2014872"/>
    <lineage>
        <taxon>Bacteria</taxon>
        <taxon>Bacillati</taxon>
        <taxon>Chloroflexota</taxon>
        <taxon>Ktedonobacteria</taxon>
        <taxon>Ktedonobacterales</taxon>
        <taxon>Dictyobacteraceae</taxon>
        <taxon>Dictyobacter</taxon>
    </lineage>
</organism>
<reference evidence="2" key="1">
    <citation type="submission" date="2018-12" db="EMBL/GenBank/DDBJ databases">
        <title>Tengunoibacter tsumagoiensis gen. nov., sp. nov., Dictyobacter kobayashii sp. nov., D. alpinus sp. nov., and D. joshuensis sp. nov. and description of Dictyobacteraceae fam. nov. within the order Ktedonobacterales isolated from Tengu-no-mugimeshi.</title>
        <authorList>
            <person name="Wang C.M."/>
            <person name="Zheng Y."/>
            <person name="Sakai Y."/>
            <person name="Toyoda A."/>
            <person name="Minakuchi Y."/>
            <person name="Abe K."/>
            <person name="Yokota A."/>
            <person name="Yabe S."/>
        </authorList>
    </citation>
    <scope>NUCLEOTIDE SEQUENCE [LARGE SCALE GENOMIC DNA]</scope>
    <source>
        <strain evidence="2">Uno11</strain>
    </source>
</reference>
<name>A0A402AHV6_9CHLR</name>
<dbReference type="RefSeq" id="WP_126550200.1">
    <property type="nucleotide sequence ID" value="NZ_BIFS01000001.1"/>
</dbReference>
<dbReference type="Gene3D" id="3.90.1200.10">
    <property type="match status" value="1"/>
</dbReference>
<dbReference type="OrthoDB" id="5380378at2"/>
<accession>A0A402AHV6</accession>
<dbReference type="Proteomes" id="UP000287188">
    <property type="component" value="Unassembled WGS sequence"/>
</dbReference>
<comment type="caution">
    <text evidence="1">The sequence shown here is derived from an EMBL/GenBank/DDBJ whole genome shotgun (WGS) entry which is preliminary data.</text>
</comment>
<dbReference type="SUPFAM" id="SSF56112">
    <property type="entry name" value="Protein kinase-like (PK-like)"/>
    <property type="match status" value="1"/>
</dbReference>
<evidence type="ECO:0000313" key="2">
    <source>
        <dbReference type="Proteomes" id="UP000287188"/>
    </source>
</evidence>
<gene>
    <name evidence="1" type="ORF">KDK_24980</name>
</gene>
<dbReference type="AlphaFoldDB" id="A0A402AHV6"/>